<dbReference type="Proteomes" id="UP000001542">
    <property type="component" value="Unassembled WGS sequence"/>
</dbReference>
<dbReference type="GO" id="GO:0005886">
    <property type="term" value="C:plasma membrane"/>
    <property type="evidence" value="ECO:0000318"/>
    <property type="project" value="GO_Central"/>
</dbReference>
<evidence type="ECO:0000313" key="1">
    <source>
        <dbReference type="EMBL" id="EAX95139.1"/>
    </source>
</evidence>
<dbReference type="InParanoid" id="A2FIW2"/>
<dbReference type="GO" id="GO:0005829">
    <property type="term" value="C:cytosol"/>
    <property type="evidence" value="ECO:0000318"/>
    <property type="project" value="GO_Central"/>
</dbReference>
<dbReference type="KEGG" id="tva:4752883"/>
<dbReference type="InterPro" id="IPR037474">
    <property type="entry name" value="ScaA"/>
</dbReference>
<dbReference type="PANTHER" id="PTHR37516:SF1">
    <property type="entry name" value="SCA1 COMPLEX SCAFFOLD PROTEIN SCAA"/>
    <property type="match status" value="1"/>
</dbReference>
<dbReference type="RefSeq" id="XP_001308069.1">
    <property type="nucleotide sequence ID" value="XM_001308068.1"/>
</dbReference>
<name>A2FIW2_TRIV3</name>
<dbReference type="PANTHER" id="PTHR37516">
    <property type="entry name" value="SCA1 COMPLEX SCAFFOLD PROTEIN SCAA"/>
    <property type="match status" value="1"/>
</dbReference>
<dbReference type="GO" id="GO:1904515">
    <property type="term" value="P:positive regulation of TORC2 signaling"/>
    <property type="evidence" value="ECO:0000318"/>
    <property type="project" value="GO_Central"/>
</dbReference>
<dbReference type="VEuPathDB" id="TrichDB:TVAGG3_0473340"/>
<reference evidence="1" key="1">
    <citation type="submission" date="2006-10" db="EMBL/GenBank/DDBJ databases">
        <authorList>
            <person name="Amadeo P."/>
            <person name="Zhao Q."/>
            <person name="Wortman J."/>
            <person name="Fraser-Liggett C."/>
            <person name="Carlton J."/>
        </authorList>
    </citation>
    <scope>NUCLEOTIDE SEQUENCE</scope>
    <source>
        <strain evidence="1">G3</strain>
    </source>
</reference>
<reference evidence="1" key="2">
    <citation type="journal article" date="2007" name="Science">
        <title>Draft genome sequence of the sexually transmitted pathogen Trichomonas vaginalis.</title>
        <authorList>
            <person name="Carlton J.M."/>
            <person name="Hirt R.P."/>
            <person name="Silva J.C."/>
            <person name="Delcher A.L."/>
            <person name="Schatz M."/>
            <person name="Zhao Q."/>
            <person name="Wortman J.R."/>
            <person name="Bidwell S.L."/>
            <person name="Alsmark U.C.M."/>
            <person name="Besteiro S."/>
            <person name="Sicheritz-Ponten T."/>
            <person name="Noel C.J."/>
            <person name="Dacks J.B."/>
            <person name="Foster P.G."/>
            <person name="Simillion C."/>
            <person name="Van de Peer Y."/>
            <person name="Miranda-Saavedra D."/>
            <person name="Barton G.J."/>
            <person name="Westrop G.D."/>
            <person name="Mueller S."/>
            <person name="Dessi D."/>
            <person name="Fiori P.L."/>
            <person name="Ren Q."/>
            <person name="Paulsen I."/>
            <person name="Zhang H."/>
            <person name="Bastida-Corcuera F.D."/>
            <person name="Simoes-Barbosa A."/>
            <person name="Brown M.T."/>
            <person name="Hayes R.D."/>
            <person name="Mukherjee M."/>
            <person name="Okumura C.Y."/>
            <person name="Schneider R."/>
            <person name="Smith A.J."/>
            <person name="Vanacova S."/>
            <person name="Villalvazo M."/>
            <person name="Haas B.J."/>
            <person name="Pertea M."/>
            <person name="Feldblyum T.V."/>
            <person name="Utterback T.R."/>
            <person name="Shu C.L."/>
            <person name="Osoegawa K."/>
            <person name="de Jong P.J."/>
            <person name="Hrdy I."/>
            <person name="Horvathova L."/>
            <person name="Zubacova Z."/>
            <person name="Dolezal P."/>
            <person name="Malik S.B."/>
            <person name="Logsdon J.M. Jr."/>
            <person name="Henze K."/>
            <person name="Gupta A."/>
            <person name="Wang C.C."/>
            <person name="Dunne R.L."/>
            <person name="Upcroft J.A."/>
            <person name="Upcroft P."/>
            <person name="White O."/>
            <person name="Salzberg S.L."/>
            <person name="Tang P."/>
            <person name="Chiu C.-H."/>
            <person name="Lee Y.-S."/>
            <person name="Embley T.M."/>
            <person name="Coombs G.H."/>
            <person name="Mottram J.C."/>
            <person name="Tachezy J."/>
            <person name="Fraser-Liggett C.M."/>
            <person name="Johnson P.J."/>
        </authorList>
    </citation>
    <scope>NUCLEOTIDE SEQUENCE [LARGE SCALE GENOMIC DNA]</scope>
    <source>
        <strain evidence="1">G3</strain>
    </source>
</reference>
<dbReference type="GO" id="GO:0046579">
    <property type="term" value="P:positive regulation of Ras protein signal transduction"/>
    <property type="evidence" value="ECO:0000318"/>
    <property type="project" value="GO_Central"/>
</dbReference>
<proteinExistence type="predicted"/>
<sequence>MEEEFPTQLNVPYHYPKPSRQMTNGFSLTSEPAFFDERMYLYDKFYKLIKRISYDANKKGPYSFESYTPNAKYPAFGLLRFPEYNQFDGPVEYHKTITIWKEKVLKFCTGVLLPSPILCKTFIPSRPSILDPSTPYYRKFDPKKYPLQPKNMIFLHEALLSDKPPNYYEVFPQQFPKRDEVVLADHLVNKMQWQSQMVVKEPLTLIYSNFQEYHEAFKNWMNLVTQRFCVQPPIPVRQFKDILKMPKYEPMVSTKFKVDPQKQKDMIKDMPDYSWVSSVKQKGLPRAPHIPKVLKIKYIPIVKTEYENIIVYGVMKETFKQDFIDYGFDTKTKYSEGPVYPFTYLVYHQKDKESIRAGLKKIIKSIQPNDPYSILKFLDYEFNWDVLRLIVSSKIKGTKMLEVILTPPNFDLFKVILLYSQKSIDHSYRCSILLKILIYHSKFTNILPVLFQKENIHYLYQFTRLIMLTCDYNIPLHPVYGDSEIAILIAQAHFASDLIASYIFQIDTQGERDINNICHKITAEIAKYFSIQENKERLFESLRSNEFTEESRCYCTLSIIFSERIIETLFSQDTINIILSILPYKVGKYFIYNCVYANTYKMALLFIRSSLSFNHNNLITVDHNTAYFLGYFIDCLPSFMFSCKGYSPFDHVNRILQTTLNDLNQNLIPFVYSLVKFISNVNSMKLDSINLFQDLIGSAICRIDVQYNMEKNISYKNVLKFLKPISKIKFFPQKFLEAPDLVLAVMDQLESPNMVTMLGSWGIFKAACASQDLMHSILLIGGVDKRLQKLTSSENPYVISEFCIFIKNLGKHDAKLLDLLESLIQPSMGRFACTIKNMDFLFADYAKTKKSINDMLMQVYSVNSKFSTDLTPHLMSLQMDLRRYMRRSTFIFRNSGSN</sequence>
<evidence type="ECO:0000313" key="2">
    <source>
        <dbReference type="Proteomes" id="UP000001542"/>
    </source>
</evidence>
<dbReference type="VEuPathDB" id="TrichDB:TVAG_268760"/>
<dbReference type="OrthoDB" id="18066at2759"/>
<protein>
    <submittedName>
        <fullName evidence="1">Uncharacterized protein</fullName>
    </submittedName>
</protein>
<accession>A2FIW2</accession>
<gene>
    <name evidence="1" type="ORF">TVAG_268760</name>
</gene>
<dbReference type="AlphaFoldDB" id="A2FIW2"/>
<dbReference type="EMBL" id="DS113821">
    <property type="protein sequence ID" value="EAX95139.1"/>
    <property type="molecule type" value="Genomic_DNA"/>
</dbReference>
<keyword evidence="2" id="KW-1185">Reference proteome</keyword>
<organism evidence="1 2">
    <name type="scientific">Trichomonas vaginalis (strain ATCC PRA-98 / G3)</name>
    <dbReference type="NCBI Taxonomy" id="412133"/>
    <lineage>
        <taxon>Eukaryota</taxon>
        <taxon>Metamonada</taxon>
        <taxon>Parabasalia</taxon>
        <taxon>Trichomonadida</taxon>
        <taxon>Trichomonadidae</taxon>
        <taxon>Trichomonas</taxon>
    </lineage>
</organism>